<organism evidence="3 4">
    <name type="scientific">Oopsacas minuta</name>
    <dbReference type="NCBI Taxonomy" id="111878"/>
    <lineage>
        <taxon>Eukaryota</taxon>
        <taxon>Metazoa</taxon>
        <taxon>Porifera</taxon>
        <taxon>Hexactinellida</taxon>
        <taxon>Hexasterophora</taxon>
        <taxon>Lyssacinosida</taxon>
        <taxon>Leucopsacidae</taxon>
        <taxon>Oopsacas</taxon>
    </lineage>
</organism>
<dbReference type="PANTHER" id="PTHR24104:SF25">
    <property type="entry name" value="PROTEIN LIN-41"/>
    <property type="match status" value="1"/>
</dbReference>
<evidence type="ECO:0000313" key="4">
    <source>
        <dbReference type="Proteomes" id="UP001165289"/>
    </source>
</evidence>
<evidence type="ECO:0000313" key="3">
    <source>
        <dbReference type="EMBL" id="KAI6657359.1"/>
    </source>
</evidence>
<dbReference type="GO" id="GO:0008270">
    <property type="term" value="F:zinc ion binding"/>
    <property type="evidence" value="ECO:0007669"/>
    <property type="project" value="UniProtKB-KW"/>
</dbReference>
<dbReference type="GO" id="GO:0000209">
    <property type="term" value="P:protein polyubiquitination"/>
    <property type="evidence" value="ECO:0007669"/>
    <property type="project" value="TreeGrafter"/>
</dbReference>
<dbReference type="GO" id="GO:0061630">
    <property type="term" value="F:ubiquitin protein ligase activity"/>
    <property type="evidence" value="ECO:0007669"/>
    <property type="project" value="TreeGrafter"/>
</dbReference>
<protein>
    <submittedName>
        <fullName evidence="3">Uncharacterized protein</fullName>
    </submittedName>
</protein>
<dbReference type="GO" id="GO:0043161">
    <property type="term" value="P:proteasome-mediated ubiquitin-dependent protein catabolic process"/>
    <property type="evidence" value="ECO:0007669"/>
    <property type="project" value="TreeGrafter"/>
</dbReference>
<dbReference type="SUPFAM" id="SSF63825">
    <property type="entry name" value="YWTD domain"/>
    <property type="match status" value="1"/>
</dbReference>
<evidence type="ECO:0000256" key="2">
    <source>
        <dbReference type="PROSITE-ProRule" id="PRU00504"/>
    </source>
</evidence>
<dbReference type="InterPro" id="IPR001258">
    <property type="entry name" value="NHL_repeat"/>
</dbReference>
<dbReference type="EMBL" id="JAKMXF010000111">
    <property type="protein sequence ID" value="KAI6657359.1"/>
    <property type="molecule type" value="Genomic_DNA"/>
</dbReference>
<dbReference type="Proteomes" id="UP001165289">
    <property type="component" value="Unassembled WGS sequence"/>
</dbReference>
<dbReference type="Pfam" id="PF17170">
    <property type="entry name" value="DUF5128"/>
    <property type="match status" value="1"/>
</dbReference>
<feature type="repeat" description="NHL" evidence="2">
    <location>
        <begin position="388"/>
        <end position="432"/>
    </location>
</feature>
<dbReference type="Gene3D" id="2.120.10.30">
    <property type="entry name" value="TolB, C-terminal domain"/>
    <property type="match status" value="1"/>
</dbReference>
<evidence type="ECO:0000256" key="1">
    <source>
        <dbReference type="ARBA" id="ARBA00022737"/>
    </source>
</evidence>
<comment type="caution">
    <text evidence="3">The sequence shown here is derived from an EMBL/GenBank/DDBJ whole genome shotgun (WGS) entry which is preliminary data.</text>
</comment>
<gene>
    <name evidence="3" type="ORF">LOD99_107</name>
</gene>
<sequence length="432" mass="49515">MATPLIHEIPASGPVSLMPVSNKLQDRMNILRDVIDSKKTLVRNVGEEMKQLIEQKTQLILRELEGIWDGANQRMNQKKDEIHKKIEELNRYKAEMGKIFKDFNEIPCFDQIDESIESVKRGMNIDIPYVNLKWKVNELRESINTLCTCEQRIVKFVEDIHIPLKSSFGDRGELNEQIHDLFDVAIDLFGVAIDSINDIIYVANRESIIVQIFSGNGEWIHFLEEEIDDPENILILSDSIFVQCMKRICKFNKSTFEKESCKYLDCLLSGICTDHTYIFVGEFENIQLTVLTPELMEERSITLNTQFKGEDTRLRDISLARDVFYIALTDTDYPIQAFSKQGTLIRCVVHKDLLDEVRCFCIDQQHNILVADTGTSEVKIFSNEGKLITKFGKEGSAPGEFTELTGIAVDDLCSILTVDNKEHNMIQVFSPL</sequence>
<keyword evidence="1" id="KW-0677">Repeat</keyword>
<dbReference type="InterPro" id="IPR011042">
    <property type="entry name" value="6-blade_b-propeller_TolB-like"/>
</dbReference>
<dbReference type="InterPro" id="IPR050952">
    <property type="entry name" value="TRIM-NHL_E3_ligases"/>
</dbReference>
<accession>A0AAV7K841</accession>
<reference evidence="3 4" key="1">
    <citation type="journal article" date="2023" name="BMC Biol.">
        <title>The compact genome of the sponge Oopsacas minuta (Hexactinellida) is lacking key metazoan core genes.</title>
        <authorList>
            <person name="Santini S."/>
            <person name="Schenkelaars Q."/>
            <person name="Jourda C."/>
            <person name="Duchesne M."/>
            <person name="Belahbib H."/>
            <person name="Rocher C."/>
            <person name="Selva M."/>
            <person name="Riesgo A."/>
            <person name="Vervoort M."/>
            <person name="Leys S.P."/>
            <person name="Kodjabachian L."/>
            <person name="Le Bivic A."/>
            <person name="Borchiellini C."/>
            <person name="Claverie J.M."/>
            <person name="Renard E."/>
        </authorList>
    </citation>
    <scope>NUCLEOTIDE SEQUENCE [LARGE SCALE GENOMIC DNA]</scope>
    <source>
        <strain evidence="3">SPO-2</strain>
    </source>
</reference>
<name>A0AAV7K841_9METZ</name>
<dbReference type="AlphaFoldDB" id="A0AAV7K841"/>
<proteinExistence type="predicted"/>
<dbReference type="PANTHER" id="PTHR24104">
    <property type="entry name" value="E3 UBIQUITIN-PROTEIN LIGASE NHLRC1-RELATED"/>
    <property type="match status" value="1"/>
</dbReference>
<dbReference type="PROSITE" id="PS51125">
    <property type="entry name" value="NHL"/>
    <property type="match status" value="1"/>
</dbReference>
<keyword evidence="4" id="KW-1185">Reference proteome</keyword>